<evidence type="ECO:0000256" key="3">
    <source>
        <dbReference type="ARBA" id="ARBA00022692"/>
    </source>
</evidence>
<keyword evidence="4 7" id="KW-1133">Transmembrane helix</keyword>
<dbReference type="Pfam" id="PF01569">
    <property type="entry name" value="PAP2"/>
    <property type="match status" value="1"/>
</dbReference>
<dbReference type="SUPFAM" id="SSF48317">
    <property type="entry name" value="Acid phosphatase/Vanadium-dependent haloperoxidase"/>
    <property type="match status" value="1"/>
</dbReference>
<sequence>MATRTRSFSMRLVLSYVIDWVIIIAIAAVGAAFSAITPYRRPFDITNPDISYPNVKEKVSTGLLVVIGLIIPGVIVFVVCLFIGVGPSTGKQSSKTKLLKRKLWELNAGWMGLALSLAIAFFISDGTKNLVGKPRPNLLARCDPDVSRLLSSAVGGIGTVENEGIKLVSWTICRNTGDILDEGFRAFPSGHATFSFAGLTYLTLFLCAKLAITIPFLNYHNITSGSTPPRRQAAAAPIYLLIFPLVPIGLAIYVSTTRYSDFEHHGWDIIAGAILGIASAWLGFRWYHLPINRGGGWAWAPRSPDRAFGRGIGHLTYVSNEESHNGHPMDLENGPHGTSNITGNNTVRPYKTSNGSEGVHLDDYPGTAAGSDSSQRPLR</sequence>
<evidence type="ECO:0000256" key="2">
    <source>
        <dbReference type="ARBA" id="ARBA00008816"/>
    </source>
</evidence>
<feature type="transmembrane region" description="Helical" evidence="7">
    <location>
        <begin position="12"/>
        <end position="39"/>
    </location>
</feature>
<feature type="region of interest" description="Disordered" evidence="6">
    <location>
        <begin position="322"/>
        <end position="379"/>
    </location>
</feature>
<feature type="transmembrane region" description="Helical" evidence="7">
    <location>
        <begin position="266"/>
        <end position="284"/>
    </location>
</feature>
<dbReference type="Proteomes" id="UP001590950">
    <property type="component" value="Unassembled WGS sequence"/>
</dbReference>
<feature type="domain" description="Phosphatidic acid phosphatase type 2/haloperoxidase" evidence="8">
    <location>
        <begin position="111"/>
        <end position="284"/>
    </location>
</feature>
<proteinExistence type="inferred from homology"/>
<dbReference type="SMART" id="SM00014">
    <property type="entry name" value="acidPPc"/>
    <property type="match status" value="1"/>
</dbReference>
<gene>
    <name evidence="9" type="ORF">N7G274_006318</name>
</gene>
<organism evidence="9 10">
    <name type="scientific">Stereocaulon virgatum</name>
    <dbReference type="NCBI Taxonomy" id="373712"/>
    <lineage>
        <taxon>Eukaryota</taxon>
        <taxon>Fungi</taxon>
        <taxon>Dikarya</taxon>
        <taxon>Ascomycota</taxon>
        <taxon>Pezizomycotina</taxon>
        <taxon>Lecanoromycetes</taxon>
        <taxon>OSLEUM clade</taxon>
        <taxon>Lecanoromycetidae</taxon>
        <taxon>Lecanorales</taxon>
        <taxon>Lecanorineae</taxon>
        <taxon>Stereocaulaceae</taxon>
        <taxon>Stereocaulon</taxon>
    </lineage>
</organism>
<evidence type="ECO:0000256" key="4">
    <source>
        <dbReference type="ARBA" id="ARBA00022989"/>
    </source>
</evidence>
<dbReference type="PANTHER" id="PTHR10165:SF154">
    <property type="entry name" value="PAP2 DOMAIN PROTEIN (AFU_ORTHOLOGUE AFUA_1G09730)"/>
    <property type="match status" value="1"/>
</dbReference>
<dbReference type="EMBL" id="JBEFKJ010000019">
    <property type="protein sequence ID" value="KAL2040860.1"/>
    <property type="molecule type" value="Genomic_DNA"/>
</dbReference>
<dbReference type="InterPro" id="IPR000326">
    <property type="entry name" value="PAP2/HPO"/>
</dbReference>
<evidence type="ECO:0000256" key="7">
    <source>
        <dbReference type="SAM" id="Phobius"/>
    </source>
</evidence>
<feature type="compositionally biased region" description="Polar residues" evidence="6">
    <location>
        <begin position="336"/>
        <end position="356"/>
    </location>
</feature>
<keyword evidence="3 7" id="KW-0812">Transmembrane</keyword>
<evidence type="ECO:0000256" key="1">
    <source>
        <dbReference type="ARBA" id="ARBA00004141"/>
    </source>
</evidence>
<feature type="transmembrane region" description="Helical" evidence="7">
    <location>
        <begin position="233"/>
        <end position="254"/>
    </location>
</feature>
<comment type="caution">
    <text evidence="9">The sequence shown here is derived from an EMBL/GenBank/DDBJ whole genome shotgun (WGS) entry which is preliminary data.</text>
</comment>
<dbReference type="InterPro" id="IPR036938">
    <property type="entry name" value="PAP2/HPO_sf"/>
</dbReference>
<dbReference type="PANTHER" id="PTHR10165">
    <property type="entry name" value="LIPID PHOSPHATE PHOSPHATASE"/>
    <property type="match status" value="1"/>
</dbReference>
<feature type="compositionally biased region" description="Polar residues" evidence="6">
    <location>
        <begin position="370"/>
        <end position="379"/>
    </location>
</feature>
<evidence type="ECO:0000313" key="9">
    <source>
        <dbReference type="EMBL" id="KAL2040860.1"/>
    </source>
</evidence>
<evidence type="ECO:0000313" key="10">
    <source>
        <dbReference type="Proteomes" id="UP001590950"/>
    </source>
</evidence>
<comment type="similarity">
    <text evidence="2">Belongs to the PA-phosphatase related phosphoesterase family.</text>
</comment>
<dbReference type="Gene3D" id="1.20.144.10">
    <property type="entry name" value="Phosphatidic acid phosphatase type 2/haloperoxidase"/>
    <property type="match status" value="1"/>
</dbReference>
<feature type="transmembrane region" description="Helical" evidence="7">
    <location>
        <begin position="192"/>
        <end position="212"/>
    </location>
</feature>
<feature type="transmembrane region" description="Helical" evidence="7">
    <location>
        <begin position="106"/>
        <end position="124"/>
    </location>
</feature>
<evidence type="ECO:0000256" key="6">
    <source>
        <dbReference type="SAM" id="MobiDB-lite"/>
    </source>
</evidence>
<accession>A0ABR4A712</accession>
<reference evidence="9 10" key="1">
    <citation type="submission" date="2024-09" db="EMBL/GenBank/DDBJ databases">
        <title>Rethinking Asexuality: The Enigmatic Case of Functional Sexual Genes in Lepraria (Stereocaulaceae).</title>
        <authorList>
            <person name="Doellman M."/>
            <person name="Sun Y."/>
            <person name="Barcenas-Pena A."/>
            <person name="Lumbsch H.T."/>
            <person name="Grewe F."/>
        </authorList>
    </citation>
    <scope>NUCLEOTIDE SEQUENCE [LARGE SCALE GENOMIC DNA]</scope>
    <source>
        <strain evidence="9 10">Mercado 3170</strain>
    </source>
</reference>
<feature type="transmembrane region" description="Helical" evidence="7">
    <location>
        <begin position="59"/>
        <end position="85"/>
    </location>
</feature>
<name>A0ABR4A712_9LECA</name>
<comment type="subcellular location">
    <subcellularLocation>
        <location evidence="1">Membrane</location>
        <topology evidence="1">Multi-pass membrane protein</topology>
    </subcellularLocation>
</comment>
<dbReference type="InterPro" id="IPR043216">
    <property type="entry name" value="PAP-like"/>
</dbReference>
<evidence type="ECO:0000256" key="5">
    <source>
        <dbReference type="ARBA" id="ARBA00023136"/>
    </source>
</evidence>
<keyword evidence="10" id="KW-1185">Reference proteome</keyword>
<dbReference type="CDD" id="cd03390">
    <property type="entry name" value="PAP2_containing_1_like"/>
    <property type="match status" value="1"/>
</dbReference>
<evidence type="ECO:0000259" key="8">
    <source>
        <dbReference type="SMART" id="SM00014"/>
    </source>
</evidence>
<protein>
    <recommendedName>
        <fullName evidence="8">Phosphatidic acid phosphatase type 2/haloperoxidase domain-containing protein</fullName>
    </recommendedName>
</protein>
<keyword evidence="5 7" id="KW-0472">Membrane</keyword>